<dbReference type="GO" id="GO:0006508">
    <property type="term" value="P:proteolysis"/>
    <property type="evidence" value="ECO:0007669"/>
    <property type="project" value="UniProtKB-KW"/>
</dbReference>
<dbReference type="PROSITE" id="PS01276">
    <property type="entry name" value="PEPTIDASE_U32"/>
    <property type="match status" value="1"/>
</dbReference>
<evidence type="ECO:0000259" key="4">
    <source>
        <dbReference type="Pfam" id="PF16325"/>
    </source>
</evidence>
<dbReference type="GO" id="GO:0008233">
    <property type="term" value="F:peptidase activity"/>
    <property type="evidence" value="ECO:0007669"/>
    <property type="project" value="UniProtKB-KW"/>
</dbReference>
<dbReference type="PANTHER" id="PTHR30217:SF6">
    <property type="entry name" value="TRNA HYDROXYLATION PROTEIN P"/>
    <property type="match status" value="1"/>
</dbReference>
<reference evidence="5" key="1">
    <citation type="journal article" date="2021" name="PeerJ">
        <title>Extensive microbial diversity within the chicken gut microbiome revealed by metagenomics and culture.</title>
        <authorList>
            <person name="Gilroy R."/>
            <person name="Ravi A."/>
            <person name="Getino M."/>
            <person name="Pursley I."/>
            <person name="Horton D.L."/>
            <person name="Alikhan N.F."/>
            <person name="Baker D."/>
            <person name="Gharbi K."/>
            <person name="Hall N."/>
            <person name="Watson M."/>
            <person name="Adriaenssens E.M."/>
            <person name="Foster-Nyarko E."/>
            <person name="Jarju S."/>
            <person name="Secka A."/>
            <person name="Antonio M."/>
            <person name="Oren A."/>
            <person name="Chaudhuri R.R."/>
            <person name="La Ragione R."/>
            <person name="Hildebrand F."/>
            <person name="Pallen M.J."/>
        </authorList>
    </citation>
    <scope>NUCLEOTIDE SEQUENCE</scope>
    <source>
        <strain evidence="5">B5_2728</strain>
    </source>
</reference>
<dbReference type="InterPro" id="IPR051454">
    <property type="entry name" value="RNA/ubiquinone_mod_enzymes"/>
</dbReference>
<evidence type="ECO:0000313" key="5">
    <source>
        <dbReference type="EMBL" id="MBU3806495.1"/>
    </source>
</evidence>
<dbReference type="Pfam" id="PF01136">
    <property type="entry name" value="Peptidase_U32"/>
    <property type="match status" value="1"/>
</dbReference>
<organism evidence="5 6">
    <name type="scientific">Candidatus Allofournierella pullistercoris</name>
    <dbReference type="NCBI Taxonomy" id="2838597"/>
    <lineage>
        <taxon>Bacteria</taxon>
        <taxon>Bacillati</taxon>
        <taxon>Bacillota</taxon>
        <taxon>Clostridia</taxon>
        <taxon>Eubacteriales</taxon>
        <taxon>Oscillospiraceae</taxon>
        <taxon>Allofournierella</taxon>
    </lineage>
</organism>
<dbReference type="InterPro" id="IPR001539">
    <property type="entry name" value="Peptidase_U32"/>
</dbReference>
<dbReference type="Pfam" id="PF16325">
    <property type="entry name" value="Peptidase_U32_C"/>
    <property type="match status" value="1"/>
</dbReference>
<comment type="similarity">
    <text evidence="3">Belongs to the peptidase U32 family.</text>
</comment>
<proteinExistence type="inferred from homology"/>
<sequence>MLPIPELLAPAGDLERLQYAIRYGADAVYCGMTEFGMRTASSNFTPEQLAEGAAFAHARGKRIYLTMNTLPTNEEFERLPEAIQQAYTAGVDAFIVADLGVLDMVKKHAPQAEVHFSTQAGITNWAAAKAAWDLGAKRVVLARELDLRTIAQIRDKVPDELELEAFVHGAMCMSFSGRCLLSQYMTGRDANRGECAQPCRWKYHLVEESRPGEYMEIGETEEGSYILNANDLCTAPFIDLICKAGVDSLKIEGRAKTAYYVASVTSAYRRALDAFLENPQAKYRCPDSVFEELDRTSHRPYSPGFYFGRQEARQETKKGGYVRHWEFIGVVDGWQDGVAQCTQRGKFQLGDTIEALTPLGECITLTPEWIRNEQGEEITSTPHATMRYTIPSQQALPQHSILRRPMKK</sequence>
<dbReference type="Proteomes" id="UP000713596">
    <property type="component" value="Unassembled WGS sequence"/>
</dbReference>
<protein>
    <submittedName>
        <fullName evidence="5">U32 family peptidase</fullName>
    </submittedName>
</protein>
<keyword evidence="2" id="KW-0378">Hydrolase</keyword>
<dbReference type="AlphaFoldDB" id="A0A948T339"/>
<name>A0A948T339_9FIRM</name>
<reference evidence="5" key="2">
    <citation type="submission" date="2021-04" db="EMBL/GenBank/DDBJ databases">
        <authorList>
            <person name="Gilroy R."/>
        </authorList>
    </citation>
    <scope>NUCLEOTIDE SEQUENCE</scope>
    <source>
        <strain evidence="5">B5_2728</strain>
    </source>
</reference>
<evidence type="ECO:0000313" key="6">
    <source>
        <dbReference type="Proteomes" id="UP000713596"/>
    </source>
</evidence>
<comment type="caution">
    <text evidence="5">The sequence shown here is derived from an EMBL/GenBank/DDBJ whole genome shotgun (WGS) entry which is preliminary data.</text>
</comment>
<dbReference type="Gene3D" id="2.40.30.10">
    <property type="entry name" value="Translation factors"/>
    <property type="match status" value="1"/>
</dbReference>
<dbReference type="PANTHER" id="PTHR30217">
    <property type="entry name" value="PEPTIDASE U32 FAMILY"/>
    <property type="match status" value="1"/>
</dbReference>
<dbReference type="SUPFAM" id="SSF51395">
    <property type="entry name" value="FMN-linked oxidoreductases"/>
    <property type="match status" value="1"/>
</dbReference>
<dbReference type="EMBL" id="JAHLFP010000055">
    <property type="protein sequence ID" value="MBU3806495.1"/>
    <property type="molecule type" value="Genomic_DNA"/>
</dbReference>
<keyword evidence="1" id="KW-0645">Protease</keyword>
<accession>A0A948T339</accession>
<evidence type="ECO:0000256" key="3">
    <source>
        <dbReference type="ARBA" id="ARBA00038374"/>
    </source>
</evidence>
<evidence type="ECO:0000256" key="1">
    <source>
        <dbReference type="ARBA" id="ARBA00022670"/>
    </source>
</evidence>
<gene>
    <name evidence="5" type="ORF">H9882_06355</name>
</gene>
<dbReference type="InterPro" id="IPR032525">
    <property type="entry name" value="Peptidase_U32_C"/>
</dbReference>
<feature type="domain" description="Peptidase family U32 C-terminal" evidence="4">
    <location>
        <begin position="323"/>
        <end position="403"/>
    </location>
</feature>
<evidence type="ECO:0000256" key="2">
    <source>
        <dbReference type="ARBA" id="ARBA00022801"/>
    </source>
</evidence>